<dbReference type="FunFam" id="2.60.40.420:FF:000045">
    <property type="entry name" value="Laccase 2"/>
    <property type="match status" value="3"/>
</dbReference>
<dbReference type="InterPro" id="IPR033138">
    <property type="entry name" value="Cu_oxidase_CS"/>
</dbReference>
<feature type="compositionally biased region" description="Polar residues" evidence="5">
    <location>
        <begin position="203"/>
        <end position="221"/>
    </location>
</feature>
<evidence type="ECO:0000256" key="1">
    <source>
        <dbReference type="ARBA" id="ARBA00010609"/>
    </source>
</evidence>
<dbReference type="PANTHER" id="PTHR11709:SF394">
    <property type="entry name" value="FI03373P-RELATED"/>
    <property type="match status" value="1"/>
</dbReference>
<feature type="compositionally biased region" description="Basic and acidic residues" evidence="5">
    <location>
        <begin position="1142"/>
        <end position="1151"/>
    </location>
</feature>
<dbReference type="InterPro" id="IPR011706">
    <property type="entry name" value="Cu-oxidase_C"/>
</dbReference>
<dbReference type="GO" id="GO:0016491">
    <property type="term" value="F:oxidoreductase activity"/>
    <property type="evidence" value="ECO:0007669"/>
    <property type="project" value="UniProtKB-KW"/>
</dbReference>
<dbReference type="InterPro" id="IPR008972">
    <property type="entry name" value="Cupredoxin"/>
</dbReference>
<feature type="domain" description="Plastocyanin-like" evidence="6">
    <location>
        <begin position="21"/>
        <end position="179"/>
    </location>
</feature>
<feature type="domain" description="Plastocyanin-like" evidence="7">
    <location>
        <begin position="923"/>
        <end position="1065"/>
    </location>
</feature>
<feature type="domain" description="Plastocyanin-like" evidence="6">
    <location>
        <begin position="667"/>
        <end position="814"/>
    </location>
</feature>
<evidence type="ECO:0000259" key="7">
    <source>
        <dbReference type="Pfam" id="PF07731"/>
    </source>
</evidence>
<name>A0A232F3U9_9HYME</name>
<dbReference type="Pfam" id="PF07732">
    <property type="entry name" value="Cu-oxidase_3"/>
    <property type="match status" value="1"/>
</dbReference>
<dbReference type="InterPro" id="IPR045087">
    <property type="entry name" value="Cu-oxidase_fam"/>
</dbReference>
<feature type="domain" description="Plastocyanin-like" evidence="8">
    <location>
        <begin position="565"/>
        <end position="651"/>
    </location>
</feature>
<dbReference type="InterPro" id="IPR011707">
    <property type="entry name" value="Cu-oxidase-like_N"/>
</dbReference>
<dbReference type="GO" id="GO:0005507">
    <property type="term" value="F:copper ion binding"/>
    <property type="evidence" value="ECO:0007669"/>
    <property type="project" value="InterPro"/>
</dbReference>
<dbReference type="CDD" id="cd13905">
    <property type="entry name" value="CuRO_3_tcLLC2_insect_like"/>
    <property type="match status" value="2"/>
</dbReference>
<dbReference type="Pfam" id="PF00394">
    <property type="entry name" value="Cu-oxidase"/>
    <property type="match status" value="3"/>
</dbReference>
<dbReference type="Proteomes" id="UP000215335">
    <property type="component" value="Unassembled WGS sequence"/>
</dbReference>
<evidence type="ECO:0000256" key="2">
    <source>
        <dbReference type="ARBA" id="ARBA00022723"/>
    </source>
</evidence>
<feature type="region of interest" description="Disordered" evidence="5">
    <location>
        <begin position="203"/>
        <end position="233"/>
    </location>
</feature>
<evidence type="ECO:0000259" key="6">
    <source>
        <dbReference type="Pfam" id="PF00394"/>
    </source>
</evidence>
<organism evidence="9 10">
    <name type="scientific">Trichomalopsis sarcophagae</name>
    <dbReference type="NCBI Taxonomy" id="543379"/>
    <lineage>
        <taxon>Eukaryota</taxon>
        <taxon>Metazoa</taxon>
        <taxon>Ecdysozoa</taxon>
        <taxon>Arthropoda</taxon>
        <taxon>Hexapoda</taxon>
        <taxon>Insecta</taxon>
        <taxon>Pterygota</taxon>
        <taxon>Neoptera</taxon>
        <taxon>Endopterygota</taxon>
        <taxon>Hymenoptera</taxon>
        <taxon>Apocrita</taxon>
        <taxon>Proctotrupomorpha</taxon>
        <taxon>Chalcidoidea</taxon>
        <taxon>Pteromalidae</taxon>
        <taxon>Pteromalinae</taxon>
        <taxon>Trichomalopsis</taxon>
    </lineage>
</organism>
<dbReference type="PANTHER" id="PTHR11709">
    <property type="entry name" value="MULTI-COPPER OXIDASE"/>
    <property type="match status" value="1"/>
</dbReference>
<keyword evidence="4" id="KW-0186">Copper</keyword>
<feature type="domain" description="Plastocyanin-like" evidence="6">
    <location>
        <begin position="1224"/>
        <end position="1354"/>
    </location>
</feature>
<evidence type="ECO:0000313" key="10">
    <source>
        <dbReference type="Proteomes" id="UP000215335"/>
    </source>
</evidence>
<dbReference type="Pfam" id="PF07731">
    <property type="entry name" value="Cu-oxidase_2"/>
    <property type="match status" value="2"/>
</dbReference>
<comment type="caution">
    <text evidence="9">The sequence shown here is derived from an EMBL/GenBank/DDBJ whole genome shotgun (WGS) entry which is preliminary data.</text>
</comment>
<evidence type="ECO:0000256" key="4">
    <source>
        <dbReference type="ARBA" id="ARBA00023008"/>
    </source>
</evidence>
<dbReference type="PROSITE" id="PS00079">
    <property type="entry name" value="MULTICOPPER_OXIDASE1"/>
    <property type="match status" value="3"/>
</dbReference>
<proteinExistence type="inferred from homology"/>
<dbReference type="SUPFAM" id="SSF49503">
    <property type="entry name" value="Cupredoxins"/>
    <property type="match status" value="6"/>
</dbReference>
<dbReference type="Gene3D" id="2.60.40.420">
    <property type="entry name" value="Cupredoxins - blue copper proteins"/>
    <property type="match status" value="6"/>
</dbReference>
<dbReference type="InterPro" id="IPR002355">
    <property type="entry name" value="Cu_oxidase_Cu_BS"/>
</dbReference>
<dbReference type="CDD" id="cd13858">
    <property type="entry name" value="CuRO_1_tcLCC2_insect_like"/>
    <property type="match status" value="1"/>
</dbReference>
<evidence type="ECO:0000313" key="9">
    <source>
        <dbReference type="EMBL" id="OXU25282.1"/>
    </source>
</evidence>
<evidence type="ECO:0008006" key="11">
    <source>
        <dbReference type="Google" id="ProtNLM"/>
    </source>
</evidence>
<protein>
    <recommendedName>
        <fullName evidence="11">Multicopper oxidase</fullName>
    </recommendedName>
</protein>
<accession>A0A232F3U9</accession>
<evidence type="ECO:0000259" key="8">
    <source>
        <dbReference type="Pfam" id="PF07732"/>
    </source>
</evidence>
<dbReference type="CDD" id="cd13884">
    <property type="entry name" value="CuRO_2_tcLCC_insect_like"/>
    <property type="match status" value="3"/>
</dbReference>
<gene>
    <name evidence="9" type="ORF">TSAR_010877</name>
</gene>
<reference evidence="9 10" key="1">
    <citation type="journal article" date="2017" name="Curr. Biol.">
        <title>The Evolution of Venom by Co-option of Single-Copy Genes.</title>
        <authorList>
            <person name="Martinson E.O."/>
            <person name="Mrinalini"/>
            <person name="Kelkar Y.D."/>
            <person name="Chang C.H."/>
            <person name="Werren J.H."/>
        </authorList>
    </citation>
    <scope>NUCLEOTIDE SEQUENCE [LARGE SCALE GENOMIC DNA]</scope>
    <source>
        <strain evidence="9 10">Alberta</strain>
        <tissue evidence="9">Whole body</tissue>
    </source>
</reference>
<feature type="domain" description="Plastocyanin-like" evidence="7">
    <location>
        <begin position="301"/>
        <end position="427"/>
    </location>
</feature>
<dbReference type="InterPro" id="IPR001117">
    <property type="entry name" value="Cu-oxidase_2nd"/>
</dbReference>
<dbReference type="GO" id="GO:0005886">
    <property type="term" value="C:plasma membrane"/>
    <property type="evidence" value="ECO:0007669"/>
    <property type="project" value="TreeGrafter"/>
</dbReference>
<keyword evidence="10" id="KW-1185">Reference proteome</keyword>
<dbReference type="STRING" id="543379.A0A232F3U9"/>
<sequence length="1362" mass="154033">MFGSMIVRSPPSSDPLYDQDEHVMVLTDWTRIFGAEVFAIDVNTGNLVRPHTILVNGLGRYLPIKSKNGSEMHMPTAVFKVEKGLRYRFRIINVGVQDCPMEMSFDNHTMLVVSSDGRDIVPLEVDSLRILSGERYDIILSAKQKAENYWIRFRGMDGSGSACDITKAHQVAVLRYKGAPEEEPAAKVAYEIPSKKNMRQLNPYNEGTETPSAISIPTLNSAEPDDATSESQPDQQIYISYDYLNLYERNHRRRLENIDVPAVESFRTLWQLNHITFKFPSFPLLTQPDMIQPDTLCNSTSAKNCLKEYCTCTHVINAKLNSVVELIIVDEGSKIFNHPVHLHGYHFRVIGMEKFNGTITLEKLKKMDREGKIRRKLRGAPLKDTVMVPSGGYTILRFHANNPGYWFFHCHFEMHADIGMALMFKIGEHEDFRKPPENFPKCGKYKPMSMPDLRLIAVLLVACGARLCTVDAASEPDEGSKNDHPDKIGLLPQTYGMGLPDDEVDWSRHPCRRQCRSDREPLTCRYGLTVERYSSMSKACYDCPRNLTDCSRPHCIPGDGTEKMVCKGDRLLVDVTNKLPTETTTIHWHGLHQRGTPFMDGVPYLTQCPIMPGQVFRYDFIADRPGSFIWHSHSGEQRADGLFGALIVRSPLKENPYGGVYDEDDKLMVINEWTHKTGSEVFVMQYQNGQGSLPSAILVNGFGRLSYSEAENMPLEVFQVEEGKRYRFRLANLGSQDCPIHVSIDDHPMLVISADGADIEPVEVDSIRILTGERYDFVLSADRPVDNYWIRFTGDIICRFLRTAQLAILRYRGAKIVEPKADPEDSNGSTEIRELNPYDKGTETPDAICIAHLNALEPDDISLTREPDHQFFITIDLQKLDNFDYHRKDLYGYWQVEGSKRSMSLQLNRISFKMPNFPPLTQPELIKPEQFCNYSTIAIEKCKTEHCACTQTFQARLNSVVELVLIDPGAAKLNHPMHLHGYYYRVVAMEKVGDKLSIEEVKKMDQEGKIHRRLEAAPWKDSVIVPSGGYTIVRFHANNPGYWFLHCHFDEHASNGMALVIKVGEHEDLPNVPKNFPKCGTPMINLRLLVIPLTVCAARLSTADAVSIRLPRVSRYFQTYGMGLPNDEVDWSRMQSRPSTGGRDKQAADRGDGNTLARFASAGNSIHGRSPLPHPVPYHTWTSFSCLTLHVIIRLYIIIEEDSNDPLTSRGEPPSHNGAYDEDDKVMLINEWTHKTGSEVFTMLYQNGLGTLPSAILVNGLGRLSHLEAVNMPLEVFEVEEGKRYRFRLLNLGSQNCPIHVSIDDHPMPAISADGADIKSVEGKNVNPIFMLQLYTIDSIHIMPGERYDFVLSAELLDPLKG</sequence>
<feature type="region of interest" description="Disordered" evidence="5">
    <location>
        <begin position="1128"/>
        <end position="1151"/>
    </location>
</feature>
<evidence type="ECO:0000256" key="5">
    <source>
        <dbReference type="SAM" id="MobiDB-lite"/>
    </source>
</evidence>
<dbReference type="EMBL" id="NNAY01001063">
    <property type="protein sequence ID" value="OXU25282.1"/>
    <property type="molecule type" value="Genomic_DNA"/>
</dbReference>
<comment type="similarity">
    <text evidence="1">Belongs to the multicopper oxidase family.</text>
</comment>
<keyword evidence="3" id="KW-0560">Oxidoreductase</keyword>
<dbReference type="PROSITE" id="PS00080">
    <property type="entry name" value="MULTICOPPER_OXIDASE2"/>
    <property type="match status" value="2"/>
</dbReference>
<evidence type="ECO:0000256" key="3">
    <source>
        <dbReference type="ARBA" id="ARBA00023002"/>
    </source>
</evidence>
<dbReference type="GO" id="GO:0006826">
    <property type="term" value="P:iron ion transport"/>
    <property type="evidence" value="ECO:0007669"/>
    <property type="project" value="TreeGrafter"/>
</dbReference>
<keyword evidence="2" id="KW-0479">Metal-binding</keyword>